<dbReference type="EMBL" id="LAZR01012312">
    <property type="protein sequence ID" value="KKM27491.1"/>
    <property type="molecule type" value="Genomic_DNA"/>
</dbReference>
<name>A0A0F9IIR5_9ZZZZ</name>
<feature type="non-terminal residue" evidence="2">
    <location>
        <position position="1"/>
    </location>
</feature>
<sequence>HEENAEMRKTIQEMNTREQLGLRDKAVDILLKELGDIRPDLVDDFKDEKDLGVLKNAIKVAKKLTSKYRDIALDDEGKEIVPPKQFTSLDPITGKPRVDTAQLI</sequence>
<gene>
    <name evidence="2" type="ORF">LCGC14_1574260</name>
</gene>
<reference evidence="2" key="1">
    <citation type="journal article" date="2015" name="Nature">
        <title>Complex archaea that bridge the gap between prokaryotes and eukaryotes.</title>
        <authorList>
            <person name="Spang A."/>
            <person name="Saw J.H."/>
            <person name="Jorgensen S.L."/>
            <person name="Zaremba-Niedzwiedzka K."/>
            <person name="Martijn J."/>
            <person name="Lind A.E."/>
            <person name="van Eijk R."/>
            <person name="Schleper C."/>
            <person name="Guy L."/>
            <person name="Ettema T.J."/>
        </authorList>
    </citation>
    <scope>NUCLEOTIDE SEQUENCE</scope>
</reference>
<proteinExistence type="predicted"/>
<accession>A0A0F9IIR5</accession>
<protein>
    <submittedName>
        <fullName evidence="2">Uncharacterized protein</fullName>
    </submittedName>
</protein>
<feature type="region of interest" description="Disordered" evidence="1">
    <location>
        <begin position="83"/>
        <end position="104"/>
    </location>
</feature>
<dbReference type="AlphaFoldDB" id="A0A0F9IIR5"/>
<comment type="caution">
    <text evidence="2">The sequence shown here is derived from an EMBL/GenBank/DDBJ whole genome shotgun (WGS) entry which is preliminary data.</text>
</comment>
<organism evidence="2">
    <name type="scientific">marine sediment metagenome</name>
    <dbReference type="NCBI Taxonomy" id="412755"/>
    <lineage>
        <taxon>unclassified sequences</taxon>
        <taxon>metagenomes</taxon>
        <taxon>ecological metagenomes</taxon>
    </lineage>
</organism>
<evidence type="ECO:0000313" key="2">
    <source>
        <dbReference type="EMBL" id="KKM27491.1"/>
    </source>
</evidence>
<evidence type="ECO:0000256" key="1">
    <source>
        <dbReference type="SAM" id="MobiDB-lite"/>
    </source>
</evidence>